<dbReference type="VEuPathDB" id="FungiDB:ASPBRDRAFT_194272"/>
<dbReference type="AlphaFoldDB" id="A0A1L9UP33"/>
<dbReference type="SUPFAM" id="SSF52317">
    <property type="entry name" value="Class I glutamine amidotransferase-like"/>
    <property type="match status" value="1"/>
</dbReference>
<evidence type="ECO:0000313" key="2">
    <source>
        <dbReference type="EMBL" id="OJJ73316.1"/>
    </source>
</evidence>
<evidence type="ECO:0000259" key="1">
    <source>
        <dbReference type="Pfam" id="PF01965"/>
    </source>
</evidence>
<sequence>MSTPFDLRNPGRPVHVGVVLLNTVTEHLDIAPVGFFHNFGKNFIKNLPPFTISDELKSQAIDFVTHWVTEDGTKPGSISGNLNVIPTDSFTTCPPLDIVIIGAGQWGYQPSETEKAYLRKCYAECSAFLSVCVAQQLLLDTGILEGKTATATLSFLPWFRQMSPTTNWVEKRWVRDGKLWTTGGLLNGLDMISAFGREIWGGEGSLVEHLLRTGYFPMRNVDYEDEV</sequence>
<organism evidence="2 3">
    <name type="scientific">Aspergillus brasiliensis (strain CBS 101740 / IMI 381727 / IBT 21946)</name>
    <dbReference type="NCBI Taxonomy" id="767769"/>
    <lineage>
        <taxon>Eukaryota</taxon>
        <taxon>Fungi</taxon>
        <taxon>Dikarya</taxon>
        <taxon>Ascomycota</taxon>
        <taxon>Pezizomycotina</taxon>
        <taxon>Eurotiomycetes</taxon>
        <taxon>Eurotiomycetidae</taxon>
        <taxon>Eurotiales</taxon>
        <taxon>Aspergillaceae</taxon>
        <taxon>Aspergillus</taxon>
        <taxon>Aspergillus subgen. Circumdati</taxon>
    </lineage>
</organism>
<evidence type="ECO:0000313" key="3">
    <source>
        <dbReference type="Proteomes" id="UP000184499"/>
    </source>
</evidence>
<dbReference type="GeneID" id="93573217"/>
<dbReference type="PANTHER" id="PTHR43130">
    <property type="entry name" value="ARAC-FAMILY TRANSCRIPTIONAL REGULATOR"/>
    <property type="match status" value="1"/>
</dbReference>
<accession>A0A1L9UP33</accession>
<dbReference type="InterPro" id="IPR029062">
    <property type="entry name" value="Class_I_gatase-like"/>
</dbReference>
<proteinExistence type="predicted"/>
<dbReference type="Proteomes" id="UP000184499">
    <property type="component" value="Unassembled WGS sequence"/>
</dbReference>
<dbReference type="OrthoDB" id="5424793at2759"/>
<dbReference type="EMBL" id="KV878682">
    <property type="protein sequence ID" value="OJJ73316.1"/>
    <property type="molecule type" value="Genomic_DNA"/>
</dbReference>
<name>A0A1L9UP33_ASPBC</name>
<keyword evidence="3" id="KW-1185">Reference proteome</keyword>
<reference evidence="3" key="1">
    <citation type="journal article" date="2017" name="Genome Biol.">
        <title>Comparative genomics reveals high biological diversity and specific adaptations in the industrially and medically important fungal genus Aspergillus.</title>
        <authorList>
            <person name="de Vries R.P."/>
            <person name="Riley R."/>
            <person name="Wiebenga A."/>
            <person name="Aguilar-Osorio G."/>
            <person name="Amillis S."/>
            <person name="Uchima C.A."/>
            <person name="Anderluh G."/>
            <person name="Asadollahi M."/>
            <person name="Askin M."/>
            <person name="Barry K."/>
            <person name="Battaglia E."/>
            <person name="Bayram O."/>
            <person name="Benocci T."/>
            <person name="Braus-Stromeyer S.A."/>
            <person name="Caldana C."/>
            <person name="Canovas D."/>
            <person name="Cerqueira G.C."/>
            <person name="Chen F."/>
            <person name="Chen W."/>
            <person name="Choi C."/>
            <person name="Clum A."/>
            <person name="Dos Santos R.A."/>
            <person name="Damasio A.R."/>
            <person name="Diallinas G."/>
            <person name="Emri T."/>
            <person name="Fekete E."/>
            <person name="Flipphi M."/>
            <person name="Freyberg S."/>
            <person name="Gallo A."/>
            <person name="Gournas C."/>
            <person name="Habgood R."/>
            <person name="Hainaut M."/>
            <person name="Harispe M.L."/>
            <person name="Henrissat B."/>
            <person name="Hilden K.S."/>
            <person name="Hope R."/>
            <person name="Hossain A."/>
            <person name="Karabika E."/>
            <person name="Karaffa L."/>
            <person name="Karanyi Z."/>
            <person name="Krasevec N."/>
            <person name="Kuo A."/>
            <person name="Kusch H."/>
            <person name="LaButti K."/>
            <person name="Lagendijk E.L."/>
            <person name="Lapidus A."/>
            <person name="Levasseur A."/>
            <person name="Lindquist E."/>
            <person name="Lipzen A."/>
            <person name="Logrieco A.F."/>
            <person name="MacCabe A."/>
            <person name="Maekelae M.R."/>
            <person name="Malavazi I."/>
            <person name="Melin P."/>
            <person name="Meyer V."/>
            <person name="Mielnichuk N."/>
            <person name="Miskei M."/>
            <person name="Molnar A.P."/>
            <person name="Mule G."/>
            <person name="Ngan C.Y."/>
            <person name="Orejas M."/>
            <person name="Orosz E."/>
            <person name="Ouedraogo J.P."/>
            <person name="Overkamp K.M."/>
            <person name="Park H.-S."/>
            <person name="Perrone G."/>
            <person name="Piumi F."/>
            <person name="Punt P.J."/>
            <person name="Ram A.F."/>
            <person name="Ramon A."/>
            <person name="Rauscher S."/>
            <person name="Record E."/>
            <person name="Riano-Pachon D.M."/>
            <person name="Robert V."/>
            <person name="Roehrig J."/>
            <person name="Ruller R."/>
            <person name="Salamov A."/>
            <person name="Salih N.S."/>
            <person name="Samson R.A."/>
            <person name="Sandor E."/>
            <person name="Sanguinetti M."/>
            <person name="Schuetze T."/>
            <person name="Sepcic K."/>
            <person name="Shelest E."/>
            <person name="Sherlock G."/>
            <person name="Sophianopoulou V."/>
            <person name="Squina F.M."/>
            <person name="Sun H."/>
            <person name="Susca A."/>
            <person name="Todd R.B."/>
            <person name="Tsang A."/>
            <person name="Unkles S.E."/>
            <person name="van de Wiele N."/>
            <person name="van Rossen-Uffink D."/>
            <person name="Oliveira J.V."/>
            <person name="Vesth T.C."/>
            <person name="Visser J."/>
            <person name="Yu J.-H."/>
            <person name="Zhou M."/>
            <person name="Andersen M.R."/>
            <person name="Archer D.B."/>
            <person name="Baker S.E."/>
            <person name="Benoit I."/>
            <person name="Brakhage A.A."/>
            <person name="Braus G.H."/>
            <person name="Fischer R."/>
            <person name="Frisvad J.C."/>
            <person name="Goldman G.H."/>
            <person name="Houbraken J."/>
            <person name="Oakley B."/>
            <person name="Pocsi I."/>
            <person name="Scazzocchio C."/>
            <person name="Seiboth B."/>
            <person name="vanKuyk P.A."/>
            <person name="Wortman J."/>
            <person name="Dyer P.S."/>
            <person name="Grigoriev I.V."/>
        </authorList>
    </citation>
    <scope>NUCLEOTIDE SEQUENCE [LARGE SCALE GENOMIC DNA]</scope>
    <source>
        <strain evidence="3">CBS 101740 / IMI 381727 / IBT 21946</strain>
    </source>
</reference>
<feature type="domain" description="DJ-1/PfpI" evidence="1">
    <location>
        <begin position="82"/>
        <end position="188"/>
    </location>
</feature>
<dbReference type="PANTHER" id="PTHR43130:SF7">
    <property type="entry name" value="DJ-1_PFPI DOMAIN-CONTAINING PROTEIN"/>
    <property type="match status" value="1"/>
</dbReference>
<dbReference type="InterPro" id="IPR052158">
    <property type="entry name" value="INH-QAR"/>
</dbReference>
<dbReference type="InterPro" id="IPR002818">
    <property type="entry name" value="DJ-1/PfpI"/>
</dbReference>
<dbReference type="STRING" id="767769.A0A1L9UP33"/>
<protein>
    <recommendedName>
        <fullName evidence="1">DJ-1/PfpI domain-containing protein</fullName>
    </recommendedName>
</protein>
<dbReference type="Pfam" id="PF01965">
    <property type="entry name" value="DJ-1_PfpI"/>
    <property type="match status" value="1"/>
</dbReference>
<dbReference type="RefSeq" id="XP_067480564.1">
    <property type="nucleotide sequence ID" value="XM_067620729.1"/>
</dbReference>
<gene>
    <name evidence="2" type="ORF">ASPBRDRAFT_194272</name>
</gene>
<dbReference type="Gene3D" id="3.40.50.880">
    <property type="match status" value="1"/>
</dbReference>
<dbReference type="OMA" id="DMEFHWV"/>